<organism evidence="4 5">
    <name type="scientific">Capsicum annuum</name>
    <name type="common">Capsicum pepper</name>
    <dbReference type="NCBI Taxonomy" id="4072"/>
    <lineage>
        <taxon>Eukaryota</taxon>
        <taxon>Viridiplantae</taxon>
        <taxon>Streptophyta</taxon>
        <taxon>Embryophyta</taxon>
        <taxon>Tracheophyta</taxon>
        <taxon>Spermatophyta</taxon>
        <taxon>Magnoliopsida</taxon>
        <taxon>eudicotyledons</taxon>
        <taxon>Gunneridae</taxon>
        <taxon>Pentapetalae</taxon>
        <taxon>asterids</taxon>
        <taxon>lamiids</taxon>
        <taxon>Solanales</taxon>
        <taxon>Solanaceae</taxon>
        <taxon>Solanoideae</taxon>
        <taxon>Capsiceae</taxon>
        <taxon>Capsicum</taxon>
    </lineage>
</organism>
<name>A0A1U8GC26_CAPAN</name>
<dbReference type="PROSITE" id="PS50181">
    <property type="entry name" value="FBOX"/>
    <property type="match status" value="1"/>
</dbReference>
<keyword evidence="5" id="KW-1185">Reference proteome</keyword>
<evidence type="ECO:0000256" key="2">
    <source>
        <dbReference type="SAM" id="MobiDB-lite"/>
    </source>
</evidence>
<dbReference type="KEGG" id="cann:107867242"/>
<comment type="subunit">
    <text evidence="1">Component of the SCF-type E3 ligase complex.</text>
</comment>
<dbReference type="Pfam" id="PF12937">
    <property type="entry name" value="F-box-like"/>
    <property type="match status" value="1"/>
</dbReference>
<dbReference type="SUPFAM" id="SSF81383">
    <property type="entry name" value="F-box domain"/>
    <property type="match status" value="1"/>
</dbReference>
<dbReference type="InterPro" id="IPR001810">
    <property type="entry name" value="F-box_dom"/>
</dbReference>
<reference evidence="4 5" key="2">
    <citation type="journal article" date="2017" name="Genome Biol.">
        <title>New reference genome sequences of hot pepper reveal the massive evolution of plant disease-resistance genes by retroduplication.</title>
        <authorList>
            <person name="Kim S."/>
            <person name="Park J."/>
            <person name="Yeom S.I."/>
            <person name="Kim Y.M."/>
            <person name="Seo E."/>
            <person name="Kim K.T."/>
            <person name="Kim M.S."/>
            <person name="Lee J.M."/>
            <person name="Cheong K."/>
            <person name="Shin H.S."/>
            <person name="Kim S.B."/>
            <person name="Han K."/>
            <person name="Lee J."/>
            <person name="Park M."/>
            <person name="Lee H.A."/>
            <person name="Lee H.Y."/>
            <person name="Lee Y."/>
            <person name="Oh S."/>
            <person name="Lee J.H."/>
            <person name="Choi E."/>
            <person name="Choi E."/>
            <person name="Lee S.E."/>
            <person name="Jeon J."/>
            <person name="Kim H."/>
            <person name="Choi G."/>
            <person name="Song H."/>
            <person name="Lee J."/>
            <person name="Lee S.C."/>
            <person name="Kwon J.K."/>
            <person name="Lee H.Y."/>
            <person name="Koo N."/>
            <person name="Hong Y."/>
            <person name="Kim R.W."/>
            <person name="Kang W.H."/>
            <person name="Huh J.H."/>
            <person name="Kang B.C."/>
            <person name="Yang T.J."/>
            <person name="Lee Y.H."/>
            <person name="Bennetzen J.L."/>
            <person name="Choi D."/>
        </authorList>
    </citation>
    <scope>NUCLEOTIDE SEQUENCE [LARGE SCALE GENOMIC DNA]</scope>
    <source>
        <strain evidence="5">cv. CM334</strain>
    </source>
</reference>
<dbReference type="PANTHER" id="PTHR12874:SF28">
    <property type="entry name" value="F-BOX PROTEIN"/>
    <property type="match status" value="1"/>
</dbReference>
<protein>
    <recommendedName>
        <fullName evidence="1">F-box protein</fullName>
    </recommendedName>
</protein>
<accession>A0A1U8GC26</accession>
<dbReference type="Proteomes" id="UP000222542">
    <property type="component" value="Unassembled WGS sequence"/>
</dbReference>
<dbReference type="SMART" id="SM00256">
    <property type="entry name" value="FBOX"/>
    <property type="match status" value="1"/>
</dbReference>
<comment type="subcellular location">
    <subcellularLocation>
        <location evidence="1">Nucleus</location>
    </subcellularLocation>
</comment>
<reference evidence="4 5" key="1">
    <citation type="journal article" date="2014" name="Nat. Genet.">
        <title>Genome sequence of the hot pepper provides insights into the evolution of pungency in Capsicum species.</title>
        <authorList>
            <person name="Kim S."/>
            <person name="Park M."/>
            <person name="Yeom S.I."/>
            <person name="Kim Y.M."/>
            <person name="Lee J.M."/>
            <person name="Lee H.A."/>
            <person name="Seo E."/>
            <person name="Choi J."/>
            <person name="Cheong K."/>
            <person name="Kim K.T."/>
            <person name="Jung K."/>
            <person name="Lee G.W."/>
            <person name="Oh S.K."/>
            <person name="Bae C."/>
            <person name="Kim S.B."/>
            <person name="Lee H.Y."/>
            <person name="Kim S.Y."/>
            <person name="Kim M.S."/>
            <person name="Kang B.C."/>
            <person name="Jo Y.D."/>
            <person name="Yang H.B."/>
            <person name="Jeong H.J."/>
            <person name="Kang W.H."/>
            <person name="Kwon J.K."/>
            <person name="Shin C."/>
            <person name="Lim J.Y."/>
            <person name="Park J.H."/>
            <person name="Huh J.H."/>
            <person name="Kim J.S."/>
            <person name="Kim B.D."/>
            <person name="Cohen O."/>
            <person name="Paran I."/>
            <person name="Suh M.C."/>
            <person name="Lee S.B."/>
            <person name="Kim Y.K."/>
            <person name="Shin Y."/>
            <person name="Noh S.J."/>
            <person name="Park J."/>
            <person name="Seo Y.S."/>
            <person name="Kwon S.Y."/>
            <person name="Kim H.A."/>
            <person name="Park J.M."/>
            <person name="Kim H.J."/>
            <person name="Choi S.B."/>
            <person name="Bosland P.W."/>
            <person name="Reeves G."/>
            <person name="Jo S.H."/>
            <person name="Lee B.W."/>
            <person name="Cho H.T."/>
            <person name="Choi H.S."/>
            <person name="Lee M.S."/>
            <person name="Yu Y."/>
            <person name="Do Choi Y."/>
            <person name="Park B.S."/>
            <person name="van Deynze A."/>
            <person name="Ashrafi H."/>
            <person name="Hill T."/>
            <person name="Kim W.T."/>
            <person name="Pai H.S."/>
            <person name="Ahn H.K."/>
            <person name="Yeam I."/>
            <person name="Giovannoni J.J."/>
            <person name="Rose J.K."/>
            <person name="Sorensen I."/>
            <person name="Lee S.J."/>
            <person name="Kim R.W."/>
            <person name="Choi I.Y."/>
            <person name="Choi B.S."/>
            <person name="Lim J.S."/>
            <person name="Lee Y.H."/>
            <person name="Choi D."/>
        </authorList>
    </citation>
    <scope>NUCLEOTIDE SEQUENCE [LARGE SCALE GENOMIC DNA]</scope>
    <source>
        <strain evidence="5">cv. CM334</strain>
    </source>
</reference>
<evidence type="ECO:0000313" key="4">
    <source>
        <dbReference type="EMBL" id="PHT84528.1"/>
    </source>
</evidence>
<dbReference type="GO" id="GO:0031146">
    <property type="term" value="P:SCF-dependent proteasomal ubiquitin-dependent protein catabolic process"/>
    <property type="evidence" value="ECO:0007669"/>
    <property type="project" value="UniProtKB-UniRule"/>
</dbReference>
<dbReference type="GO" id="GO:0019005">
    <property type="term" value="C:SCF ubiquitin ligase complex"/>
    <property type="evidence" value="ECO:0007669"/>
    <property type="project" value="UniProtKB-UniRule"/>
</dbReference>
<keyword evidence="1" id="KW-0833">Ubl conjugation pathway</keyword>
<feature type="region of interest" description="Disordered" evidence="2">
    <location>
        <begin position="243"/>
        <end position="269"/>
    </location>
</feature>
<proteinExistence type="predicted"/>
<dbReference type="Gene3D" id="1.20.1280.50">
    <property type="match status" value="1"/>
</dbReference>
<dbReference type="EMBL" id="AYRZ02000004">
    <property type="protein sequence ID" value="PHT84528.1"/>
    <property type="molecule type" value="Genomic_DNA"/>
</dbReference>
<evidence type="ECO:0000259" key="3">
    <source>
        <dbReference type="PROSITE" id="PS50181"/>
    </source>
</evidence>
<comment type="pathway">
    <text evidence="1">Protein modification; protein ubiquitination.</text>
</comment>
<feature type="domain" description="F-box" evidence="3">
    <location>
        <begin position="13"/>
        <end position="60"/>
    </location>
</feature>
<dbReference type="PANTHER" id="PTHR12874">
    <property type="entry name" value="F-BOX ONLY PROTEIN 48-RELATED"/>
    <property type="match status" value="1"/>
</dbReference>
<dbReference type="Gramene" id="PHT84528">
    <property type="protein sequence ID" value="PHT84528"/>
    <property type="gene ID" value="T459_12971"/>
</dbReference>
<keyword evidence="1" id="KW-0539">Nucleus</keyword>
<dbReference type="GO" id="GO:0016567">
    <property type="term" value="P:protein ubiquitination"/>
    <property type="evidence" value="ECO:0007669"/>
    <property type="project" value="UniProtKB-UniRule"/>
</dbReference>
<sequence>MSTTADEVINTIALSFTDFPEDVQLNILSFLTPLDISNFACTSKRFVTLCRDDRKLWFSMCERKWGSKTHINKWGNGMISYKILYYTLLQYENLIGFWRRSGVETDVPLVFFEWGRFYVAGSRVKPSKTGSYDAVKMPFLWMGITSKGEVVNYLDPVGKLELNENVMNLDDLGVVESDLVPVNVNFMGKNHVVVEENGSGFGYSARGSSSSSGNVREEEYEDLCGSPGSLPDKLMSEIYQYFANKTSPGGNGSARRQRRRERERQGRRKWEPEDYVKIVNPLPTPDRPLQGLWKGFCDDTTLEFFLVSYDDIGGIACRRLVELCKPFSAYAPVFWTSNTTFIRSPLSSEEENIYESRMHIQPLSEADEPCEVLPSSDKRVILCMHFMNSSYDLVIPDLAGSTVNPRQAEGRIWQYEDGTFGFGFLRDNYIIDLRCIAQNGQILEVADFSGE</sequence>
<dbReference type="InterPro" id="IPR036047">
    <property type="entry name" value="F-box-like_dom_sf"/>
</dbReference>
<gene>
    <name evidence="4" type="ORF">T459_12971</name>
</gene>
<comment type="caution">
    <text evidence="4">The sequence shown here is derived from an EMBL/GenBank/DDBJ whole genome shotgun (WGS) entry which is preliminary data.</text>
</comment>
<dbReference type="STRING" id="4072.A0A1U8GC26"/>
<dbReference type="OrthoDB" id="1924875at2759"/>
<dbReference type="OMA" id="KLWFSLC"/>
<dbReference type="AlphaFoldDB" id="A0A1U8GC26"/>
<evidence type="ECO:0000256" key="1">
    <source>
        <dbReference type="RuleBase" id="RU369085"/>
    </source>
</evidence>
<comment type="function">
    <text evidence="1">Acts as a component of a SCF E3 ubiquitin ligase complexes.</text>
</comment>
<feature type="compositionally biased region" description="Basic and acidic residues" evidence="2">
    <location>
        <begin position="260"/>
        <end position="269"/>
    </location>
</feature>
<evidence type="ECO:0000313" key="5">
    <source>
        <dbReference type="Proteomes" id="UP000222542"/>
    </source>
</evidence>
<dbReference type="GO" id="GO:0005634">
    <property type="term" value="C:nucleus"/>
    <property type="evidence" value="ECO:0007669"/>
    <property type="project" value="UniProtKB-SubCell"/>
</dbReference>